<name>A0A5Q2RD87_9ACTN</name>
<dbReference type="AlphaFoldDB" id="A0A5Q2RD87"/>
<dbReference type="InterPro" id="IPR010982">
    <property type="entry name" value="Lambda_DNA-bd_dom_sf"/>
</dbReference>
<dbReference type="PROSITE" id="PS50943">
    <property type="entry name" value="HTH_CROC1"/>
    <property type="match status" value="1"/>
</dbReference>
<dbReference type="PANTHER" id="PTHR46797">
    <property type="entry name" value="HTH-TYPE TRANSCRIPTIONAL REGULATOR"/>
    <property type="match status" value="1"/>
</dbReference>
<keyword evidence="4" id="KW-1185">Reference proteome</keyword>
<dbReference type="Pfam" id="PF01381">
    <property type="entry name" value="HTH_3"/>
    <property type="match status" value="1"/>
</dbReference>
<gene>
    <name evidence="3" type="ORF">GH723_00295</name>
</gene>
<dbReference type="InterPro" id="IPR011051">
    <property type="entry name" value="RmlC_Cupin_sf"/>
</dbReference>
<dbReference type="GO" id="GO:0005829">
    <property type="term" value="C:cytosol"/>
    <property type="evidence" value="ECO:0007669"/>
    <property type="project" value="TreeGrafter"/>
</dbReference>
<dbReference type="GO" id="GO:0003700">
    <property type="term" value="F:DNA-binding transcription factor activity"/>
    <property type="evidence" value="ECO:0007669"/>
    <property type="project" value="TreeGrafter"/>
</dbReference>
<dbReference type="EMBL" id="CP045851">
    <property type="protein sequence ID" value="QGG93674.1"/>
    <property type="molecule type" value="Genomic_DNA"/>
</dbReference>
<dbReference type="InterPro" id="IPR050807">
    <property type="entry name" value="TransReg_Diox_bact_type"/>
</dbReference>
<dbReference type="KEGG" id="atq:GH723_00295"/>
<dbReference type="RefSeq" id="WP_153757780.1">
    <property type="nucleotide sequence ID" value="NZ_CP045851.1"/>
</dbReference>
<dbReference type="InterPro" id="IPR014710">
    <property type="entry name" value="RmlC-like_jellyroll"/>
</dbReference>
<dbReference type="CDD" id="cd02209">
    <property type="entry name" value="cupin_XRE_C"/>
    <property type="match status" value="1"/>
</dbReference>
<protein>
    <submittedName>
        <fullName evidence="3">Helix-turn-helix domain-containing protein</fullName>
    </submittedName>
</protein>
<dbReference type="InterPro" id="IPR001387">
    <property type="entry name" value="Cro/C1-type_HTH"/>
</dbReference>
<dbReference type="SUPFAM" id="SSF47413">
    <property type="entry name" value="lambda repressor-like DNA-binding domains"/>
    <property type="match status" value="1"/>
</dbReference>
<evidence type="ECO:0000259" key="2">
    <source>
        <dbReference type="PROSITE" id="PS50943"/>
    </source>
</evidence>
<proteinExistence type="predicted"/>
<dbReference type="Proteomes" id="UP000334019">
    <property type="component" value="Chromosome"/>
</dbReference>
<dbReference type="Gene3D" id="2.60.120.10">
    <property type="entry name" value="Jelly Rolls"/>
    <property type="match status" value="1"/>
</dbReference>
<evidence type="ECO:0000256" key="1">
    <source>
        <dbReference type="ARBA" id="ARBA00023125"/>
    </source>
</evidence>
<dbReference type="SMART" id="SM00530">
    <property type="entry name" value="HTH_XRE"/>
    <property type="match status" value="1"/>
</dbReference>
<dbReference type="GO" id="GO:0003677">
    <property type="term" value="F:DNA binding"/>
    <property type="evidence" value="ECO:0007669"/>
    <property type="project" value="UniProtKB-KW"/>
</dbReference>
<reference evidence="3 4" key="1">
    <citation type="submission" date="2019-11" db="EMBL/GenBank/DDBJ databases">
        <authorList>
            <person name="He Y."/>
        </authorList>
    </citation>
    <scope>NUCLEOTIDE SEQUENCE [LARGE SCALE GENOMIC DNA]</scope>
    <source>
        <strain evidence="3 4">SCSIO 58843</strain>
    </source>
</reference>
<dbReference type="SUPFAM" id="SSF51182">
    <property type="entry name" value="RmlC-like cupins"/>
    <property type="match status" value="1"/>
</dbReference>
<evidence type="ECO:0000313" key="4">
    <source>
        <dbReference type="Proteomes" id="UP000334019"/>
    </source>
</evidence>
<feature type="domain" description="HTH cro/C1-type" evidence="2">
    <location>
        <begin position="207"/>
        <end position="261"/>
    </location>
</feature>
<sequence length="374" mass="40047">MQPATTGIPGLDEVLRGGLLVGDNVVWVTEERDGAAAPTRAFLAAGDERRRRVRLVGDDRTTPRHADEEVVALPRAPADAAEVERTLLDHPDPVGARLVVDGLDALVARWGAPATVAFYRRVCPRLLDLGTIAYWTGSREMLSQATIDGITKIAQCVFDSRGDRLRIVKAEGRPAQVQGTLVELGRDRDGTIEVGREQVVGRLGEGLRRLRRERNLTQAQLAALAGVTPAAISQAETGRRGLSLDTLVPLTESLGIALDDLVGGGATVDHLLVRHDRARTLDEPAGGLVPLFGDPAEPLRSYLVTLGPEESGAPAFAHKGLEAILVADGLVLIDLGDQTPVMRAADALMVRRVPIRGWSNLGAEPARFFWVVSG</sequence>
<dbReference type="Gene3D" id="1.10.260.40">
    <property type="entry name" value="lambda repressor-like DNA-binding domains"/>
    <property type="match status" value="1"/>
</dbReference>
<accession>A0A5Q2RD87</accession>
<keyword evidence="1" id="KW-0238">DNA-binding</keyword>
<dbReference type="CDD" id="cd00093">
    <property type="entry name" value="HTH_XRE"/>
    <property type="match status" value="1"/>
</dbReference>
<evidence type="ECO:0000313" key="3">
    <source>
        <dbReference type="EMBL" id="QGG93674.1"/>
    </source>
</evidence>
<dbReference type="PANTHER" id="PTHR46797:SF1">
    <property type="entry name" value="METHYLPHOSPHONATE SYNTHASE"/>
    <property type="match status" value="1"/>
</dbReference>
<organism evidence="3 4">
    <name type="scientific">Actinomarinicola tropica</name>
    <dbReference type="NCBI Taxonomy" id="2789776"/>
    <lineage>
        <taxon>Bacteria</taxon>
        <taxon>Bacillati</taxon>
        <taxon>Actinomycetota</taxon>
        <taxon>Acidimicrobiia</taxon>
        <taxon>Acidimicrobiales</taxon>
        <taxon>Iamiaceae</taxon>
        <taxon>Actinomarinicola</taxon>
    </lineage>
</organism>